<reference evidence="2" key="1">
    <citation type="submission" date="2023-09" db="EMBL/GenBank/DDBJ databases">
        <title>Undibacterium sp. 20NA77.5 isolated from freshwater.</title>
        <authorList>
            <person name="Le V."/>
            <person name="Ko S.-R."/>
            <person name="Ahn C.-Y."/>
            <person name="Oh H.-M."/>
        </authorList>
    </citation>
    <scope>NUCLEOTIDE SEQUENCE</scope>
    <source>
        <strain evidence="2">20NA77.5</strain>
    </source>
</reference>
<name>A0ABY9RDL6_9BURK</name>
<evidence type="ECO:0000256" key="1">
    <source>
        <dbReference type="SAM" id="Phobius"/>
    </source>
</evidence>
<keyword evidence="1" id="KW-0472">Membrane</keyword>
<keyword evidence="1" id="KW-0812">Transmembrane</keyword>
<sequence length="191" mass="21808">MYSHQISNEMQGRLQAELKPGEFVKWVGQPEPSRYARQSMVIWVFFIPWTAFAIFWMAAASGFRFPNFHSGWDAFPLFGLPFVLVGLAGLSSPIWMRMRAQYILYAITDQRALSISGKTTIKVMTYLPKDLGTIERVERADGYGNLILQSSVYHDSDGDRRTKMQGFMAIADVRKVQTLLEEMLQSNAPKQ</sequence>
<evidence type="ECO:0000313" key="3">
    <source>
        <dbReference type="Proteomes" id="UP001181355"/>
    </source>
</evidence>
<dbReference type="Proteomes" id="UP001181355">
    <property type="component" value="Chromosome"/>
</dbReference>
<proteinExistence type="predicted"/>
<keyword evidence="1" id="KW-1133">Transmembrane helix</keyword>
<dbReference type="EMBL" id="CP133720">
    <property type="protein sequence ID" value="WMW79307.1"/>
    <property type="molecule type" value="Genomic_DNA"/>
</dbReference>
<keyword evidence="3" id="KW-1185">Reference proteome</keyword>
<feature type="transmembrane region" description="Helical" evidence="1">
    <location>
        <begin position="41"/>
        <end position="63"/>
    </location>
</feature>
<evidence type="ECO:0008006" key="4">
    <source>
        <dbReference type="Google" id="ProtNLM"/>
    </source>
</evidence>
<accession>A0ABY9RDL6</accession>
<gene>
    <name evidence="2" type="ORF">RF679_11675</name>
</gene>
<protein>
    <recommendedName>
        <fullName evidence="4">DUF304 domain-containing protein</fullName>
    </recommendedName>
</protein>
<evidence type="ECO:0000313" key="2">
    <source>
        <dbReference type="EMBL" id="WMW79307.1"/>
    </source>
</evidence>
<dbReference type="RefSeq" id="WP_309480806.1">
    <property type="nucleotide sequence ID" value="NZ_CP133720.1"/>
</dbReference>
<organism evidence="2 3">
    <name type="scientific">Undibacterium cyanobacteriorum</name>
    <dbReference type="NCBI Taxonomy" id="3073561"/>
    <lineage>
        <taxon>Bacteria</taxon>
        <taxon>Pseudomonadati</taxon>
        <taxon>Pseudomonadota</taxon>
        <taxon>Betaproteobacteria</taxon>
        <taxon>Burkholderiales</taxon>
        <taxon>Oxalobacteraceae</taxon>
        <taxon>Undibacterium</taxon>
    </lineage>
</organism>
<feature type="transmembrane region" description="Helical" evidence="1">
    <location>
        <begin position="75"/>
        <end position="95"/>
    </location>
</feature>